<evidence type="ECO:0000256" key="4">
    <source>
        <dbReference type="ARBA" id="ARBA00022692"/>
    </source>
</evidence>
<evidence type="ECO:0000256" key="3">
    <source>
        <dbReference type="ARBA" id="ARBA00022519"/>
    </source>
</evidence>
<dbReference type="RefSeq" id="WP_073177775.1">
    <property type="nucleotide sequence ID" value="NZ_FQYI01000001.1"/>
</dbReference>
<keyword evidence="11" id="KW-0697">Rotamase</keyword>
<dbReference type="InterPro" id="IPR027304">
    <property type="entry name" value="Trigger_fact/SurA_dom_sf"/>
</dbReference>
<evidence type="ECO:0000259" key="13">
    <source>
        <dbReference type="PROSITE" id="PS50198"/>
    </source>
</evidence>
<dbReference type="Pfam" id="PF13623">
    <property type="entry name" value="SurA_N_2"/>
    <property type="match status" value="1"/>
</dbReference>
<accession>A0A1M6ARN1</accession>
<evidence type="ECO:0000256" key="2">
    <source>
        <dbReference type="ARBA" id="ARBA00022475"/>
    </source>
</evidence>
<evidence type="ECO:0000313" key="15">
    <source>
        <dbReference type="Proteomes" id="UP000184335"/>
    </source>
</evidence>
<dbReference type="STRING" id="1118202.SAMN05443429_101392"/>
<feature type="domain" description="PpiC" evidence="13">
    <location>
        <begin position="338"/>
        <end position="444"/>
    </location>
</feature>
<dbReference type="SUPFAM" id="SSF109998">
    <property type="entry name" value="Triger factor/SurA peptide-binding domain-like"/>
    <property type="match status" value="1"/>
</dbReference>
<keyword evidence="2" id="KW-1003">Cell membrane</keyword>
<evidence type="ECO:0000256" key="11">
    <source>
        <dbReference type="PROSITE-ProRule" id="PRU00278"/>
    </source>
</evidence>
<dbReference type="PROSITE" id="PS50198">
    <property type="entry name" value="PPIC_PPIASE_2"/>
    <property type="match status" value="2"/>
</dbReference>
<dbReference type="InterPro" id="IPR000297">
    <property type="entry name" value="PPIase_PpiC"/>
</dbReference>
<evidence type="ECO:0000256" key="10">
    <source>
        <dbReference type="ARBA" id="ARBA00042775"/>
    </source>
</evidence>
<dbReference type="OrthoDB" id="9812372at2"/>
<keyword evidence="6 12" id="KW-0472">Membrane</keyword>
<evidence type="ECO:0000256" key="7">
    <source>
        <dbReference type="ARBA" id="ARBA00023186"/>
    </source>
</evidence>
<keyword evidence="5 12" id="KW-1133">Transmembrane helix</keyword>
<keyword evidence="11 14" id="KW-0413">Isomerase</keyword>
<dbReference type="PANTHER" id="PTHR47529:SF1">
    <property type="entry name" value="PERIPLASMIC CHAPERONE PPID"/>
    <property type="match status" value="1"/>
</dbReference>
<proteinExistence type="inferred from homology"/>
<keyword evidence="7" id="KW-0143">Chaperone</keyword>
<dbReference type="GO" id="GO:0003755">
    <property type="term" value="F:peptidyl-prolyl cis-trans isomerase activity"/>
    <property type="evidence" value="ECO:0007669"/>
    <property type="project" value="UniProtKB-KW"/>
</dbReference>
<evidence type="ECO:0000256" key="1">
    <source>
        <dbReference type="ARBA" id="ARBA00004382"/>
    </source>
</evidence>
<dbReference type="GO" id="GO:0005886">
    <property type="term" value="C:plasma membrane"/>
    <property type="evidence" value="ECO:0007669"/>
    <property type="project" value="UniProtKB-SubCell"/>
</dbReference>
<comment type="similarity">
    <text evidence="8">Belongs to the PpiD chaperone family.</text>
</comment>
<evidence type="ECO:0000256" key="12">
    <source>
        <dbReference type="SAM" id="Phobius"/>
    </source>
</evidence>
<dbReference type="InterPro" id="IPR046357">
    <property type="entry name" value="PPIase_dom_sf"/>
</dbReference>
<comment type="subcellular location">
    <subcellularLocation>
        <location evidence="1">Cell inner membrane</location>
        <topology evidence="1">Single-pass type II membrane protein</topology>
        <orientation evidence="1">Periplasmic side</orientation>
    </subcellularLocation>
</comment>
<dbReference type="EMBL" id="FQYI01000001">
    <property type="protein sequence ID" value="SHI39115.1"/>
    <property type="molecule type" value="Genomic_DNA"/>
</dbReference>
<name>A0A1M6ARN1_9FLAO</name>
<evidence type="ECO:0000313" key="14">
    <source>
        <dbReference type="EMBL" id="SHI39115.1"/>
    </source>
</evidence>
<keyword evidence="15" id="KW-1185">Reference proteome</keyword>
<dbReference type="AlphaFoldDB" id="A0A1M6ARN1"/>
<evidence type="ECO:0000256" key="5">
    <source>
        <dbReference type="ARBA" id="ARBA00022989"/>
    </source>
</evidence>
<protein>
    <recommendedName>
        <fullName evidence="9">Periplasmic chaperone PpiD</fullName>
    </recommendedName>
    <alternativeName>
        <fullName evidence="10">Periplasmic folding chaperone</fullName>
    </alternativeName>
</protein>
<evidence type="ECO:0000256" key="9">
    <source>
        <dbReference type="ARBA" id="ARBA00040743"/>
    </source>
</evidence>
<reference evidence="14 15" key="1">
    <citation type="submission" date="2016-11" db="EMBL/GenBank/DDBJ databases">
        <authorList>
            <person name="Jaros S."/>
            <person name="Januszkiewicz K."/>
            <person name="Wedrychowicz H."/>
        </authorList>
    </citation>
    <scope>NUCLEOTIDE SEQUENCE [LARGE SCALE GENOMIC DNA]</scope>
    <source>
        <strain evidence="14 15">DSM 25479</strain>
    </source>
</reference>
<feature type="transmembrane region" description="Helical" evidence="12">
    <location>
        <begin position="12"/>
        <end position="32"/>
    </location>
</feature>
<feature type="domain" description="PpiC" evidence="13">
    <location>
        <begin position="551"/>
        <end position="656"/>
    </location>
</feature>
<organism evidence="14 15">
    <name type="scientific">Cruoricaptor ignavus</name>
    <dbReference type="NCBI Taxonomy" id="1118202"/>
    <lineage>
        <taxon>Bacteria</taxon>
        <taxon>Pseudomonadati</taxon>
        <taxon>Bacteroidota</taxon>
        <taxon>Flavobacteriia</taxon>
        <taxon>Flavobacteriales</taxon>
        <taxon>Weeksellaceae</taxon>
        <taxon>Cruoricaptor</taxon>
    </lineage>
</organism>
<keyword evidence="4 12" id="KW-0812">Transmembrane</keyword>
<dbReference type="PANTHER" id="PTHR47529">
    <property type="entry name" value="PEPTIDYL-PROLYL CIS-TRANS ISOMERASE D"/>
    <property type="match status" value="1"/>
</dbReference>
<dbReference type="Proteomes" id="UP000184335">
    <property type="component" value="Unassembled WGS sequence"/>
</dbReference>
<dbReference type="SUPFAM" id="SSF54534">
    <property type="entry name" value="FKBP-like"/>
    <property type="match status" value="1"/>
</dbReference>
<gene>
    <name evidence="14" type="ORF">SAMN05443429_101392</name>
</gene>
<dbReference type="Pfam" id="PF13616">
    <property type="entry name" value="Rotamase_3"/>
    <property type="match status" value="1"/>
</dbReference>
<sequence length="709" mass="78669">MAVLTEIRNRPWLVIVMIALGLLAFLVNPSSLDNIFGKNPNVLGKVNGEKITADEYHDVLYVLRAQAQQQGQPSQGLEDQAWQMVVQGKLIRQQFEKMGLELTEDFFYNQLQFDPLFAQNQENFDEKGNFRIKEIKKQVEDLKNSGNAEAYNDWLKMRRMIEYRMMARQVFGNVTAGVTTSSKEAEEMMRRRDAVADIDFVKIDYEKYLQKNPLKVSDKDLEDYIKKHPSLFKSEASRNLAAVHFPAVPSAADDAAALEEITRLASGETSENFANTTDARAYLNAYSDVKFNDNYLMPNQMPENIRAQMISGGSGTMVGPYKQDNLYVVSKLIDKKPSDSTLSRHILIAYSGSPAGQGVKRSREEAAKLADSIGAIVKASPARFSEFVNLSNDPGSAAQGGSLGWTTPQTPFVPEFQKFLLENSKGATGVVESQFGYHIINIEDKKAGAMTYQIANLVKEIKPSEQTEAAADRDAKRFIQQAQGKSFNDFVNLAKKSGGQFSNAKSVKRFSGYIQGLGTDKDEEIIAWAYDKKRKKGDTELFQVEGTGDRIVVYLNGKQDAGLADAESVRDQIEPIVKNELAAKKIIEKLGNTPSMDAAAKMFGEMKQTAQVNMLNPMVNGSIEPKVAGAAFGVAKGKTSKPVEGMTGVYLLVKKNETVNKQPGPDAKEIAKTLSSRNAQEFGLALINSLERNADIKDYRIEIRNRSER</sequence>
<evidence type="ECO:0000256" key="8">
    <source>
        <dbReference type="ARBA" id="ARBA00038408"/>
    </source>
</evidence>
<dbReference type="Gene3D" id="3.10.50.40">
    <property type="match status" value="2"/>
</dbReference>
<evidence type="ECO:0000256" key="6">
    <source>
        <dbReference type="ARBA" id="ARBA00023136"/>
    </source>
</evidence>
<keyword evidence="3" id="KW-0997">Cell inner membrane</keyword>
<dbReference type="InterPro" id="IPR052029">
    <property type="entry name" value="PpiD_chaperone"/>
</dbReference>